<organism evidence="4 5">
    <name type="scientific">Limosilactobacillus vaginalis</name>
    <dbReference type="NCBI Taxonomy" id="1633"/>
    <lineage>
        <taxon>Bacteria</taxon>
        <taxon>Bacillati</taxon>
        <taxon>Bacillota</taxon>
        <taxon>Bacilli</taxon>
        <taxon>Lactobacillales</taxon>
        <taxon>Lactobacillaceae</taxon>
        <taxon>Limosilactobacillus</taxon>
    </lineage>
</organism>
<reference evidence="4" key="1">
    <citation type="submission" date="2022-01" db="EMBL/GenBank/DDBJ databases">
        <title>VMRC isolate genome collection.</title>
        <authorList>
            <person name="France M."/>
            <person name="Rutt L."/>
            <person name="Humphrys M."/>
            <person name="Ravel J."/>
        </authorList>
    </citation>
    <scope>NUCLEOTIDE SEQUENCE</scope>
    <source>
        <strain evidence="4">C0048A1</strain>
    </source>
</reference>
<feature type="domain" description="Cell envelope-related transcriptional attenuator" evidence="3">
    <location>
        <begin position="111"/>
        <end position="257"/>
    </location>
</feature>
<name>A0AAW5WTK4_9LACO</name>
<feature type="transmembrane region" description="Helical" evidence="2">
    <location>
        <begin position="40"/>
        <end position="60"/>
    </location>
</feature>
<evidence type="ECO:0000256" key="1">
    <source>
        <dbReference type="ARBA" id="ARBA00006068"/>
    </source>
</evidence>
<comment type="caution">
    <text evidence="4">The sequence shown here is derived from an EMBL/GenBank/DDBJ whole genome shotgun (WGS) entry which is preliminary data.</text>
</comment>
<keyword evidence="2" id="KW-0812">Transmembrane</keyword>
<dbReference type="Gene3D" id="3.40.630.190">
    <property type="entry name" value="LCP protein"/>
    <property type="match status" value="1"/>
</dbReference>
<keyword evidence="2" id="KW-0472">Membrane</keyword>
<dbReference type="NCBIfam" id="TIGR00350">
    <property type="entry name" value="lytR_cpsA_psr"/>
    <property type="match status" value="1"/>
</dbReference>
<accession>A0AAW5WTK4</accession>
<dbReference type="PANTHER" id="PTHR33392:SF6">
    <property type="entry name" value="POLYISOPRENYL-TEICHOIC ACID--PEPTIDOGLYCAN TEICHOIC ACID TRANSFERASE TAGU"/>
    <property type="match status" value="1"/>
</dbReference>
<gene>
    <name evidence="4" type="ORF">L2724_07020</name>
</gene>
<dbReference type="InterPro" id="IPR004474">
    <property type="entry name" value="LytR_CpsA_psr"/>
</dbReference>
<evidence type="ECO:0000256" key="2">
    <source>
        <dbReference type="SAM" id="Phobius"/>
    </source>
</evidence>
<dbReference type="EMBL" id="JAKHPH010000019">
    <property type="protein sequence ID" value="MCZ3668031.1"/>
    <property type="molecule type" value="Genomic_DNA"/>
</dbReference>
<protein>
    <submittedName>
        <fullName evidence="4">LCP family protein</fullName>
    </submittedName>
</protein>
<proteinExistence type="inferred from homology"/>
<evidence type="ECO:0000313" key="5">
    <source>
        <dbReference type="Proteomes" id="UP001212401"/>
    </source>
</evidence>
<dbReference type="Proteomes" id="UP001212401">
    <property type="component" value="Unassembled WGS sequence"/>
</dbReference>
<dbReference type="AlphaFoldDB" id="A0AAW5WTK4"/>
<evidence type="ECO:0000259" key="3">
    <source>
        <dbReference type="Pfam" id="PF03816"/>
    </source>
</evidence>
<evidence type="ECO:0000313" key="4">
    <source>
        <dbReference type="EMBL" id="MCZ3668031.1"/>
    </source>
</evidence>
<dbReference type="Pfam" id="PF03816">
    <property type="entry name" value="LytR_cpsA_psr"/>
    <property type="match status" value="1"/>
</dbReference>
<sequence>MDNQSESEFPLTRAEYQRQIRRGNNQNGGNGPHRHRGRKIFGIIILILLAIVVIFGGLAWHNAKQTSDQMFTSAGANKRRNAQKVLAQKRPVSILLLGTDTGDLGRTYKGRTDTIIVMTINPQTKKTMLMSIPRDMKVNLPDYEDESPAKINAAYAYGGTKETINTVQKYFNIPIDYYALVNMAGMKQAINQVGGVTVTSPLTFTYEGYSFTKGVPEHMNGTKALKFCRMRYDDPQGDYGRQQRQKMVIMALLKKSASYKTVLNQKFLKTISKNAKTDLSFSNMMTLAKSYRGATKNIQQGHVQGTDDDSDGQAFQSVSYNERQRVSNILRKNLGLDPVDIDEGE</sequence>
<dbReference type="PANTHER" id="PTHR33392">
    <property type="entry name" value="POLYISOPRENYL-TEICHOIC ACID--PEPTIDOGLYCAN TEICHOIC ACID TRANSFERASE TAGU"/>
    <property type="match status" value="1"/>
</dbReference>
<comment type="similarity">
    <text evidence="1">Belongs to the LytR/CpsA/Psr (LCP) family.</text>
</comment>
<keyword evidence="2" id="KW-1133">Transmembrane helix</keyword>
<dbReference type="RefSeq" id="WP_240411302.1">
    <property type="nucleotide sequence ID" value="NZ_CATYSS010000006.1"/>
</dbReference>
<dbReference type="InterPro" id="IPR050922">
    <property type="entry name" value="LytR/CpsA/Psr_CW_biosynth"/>
</dbReference>